<comment type="caution">
    <text evidence="1">The sequence shown here is derived from an EMBL/GenBank/DDBJ whole genome shotgun (WGS) entry which is preliminary data.</text>
</comment>
<dbReference type="AlphaFoldDB" id="A0A9Q3IJD0"/>
<organism evidence="1 2">
    <name type="scientific">Austropuccinia psidii MF-1</name>
    <dbReference type="NCBI Taxonomy" id="1389203"/>
    <lineage>
        <taxon>Eukaryota</taxon>
        <taxon>Fungi</taxon>
        <taxon>Dikarya</taxon>
        <taxon>Basidiomycota</taxon>
        <taxon>Pucciniomycotina</taxon>
        <taxon>Pucciniomycetes</taxon>
        <taxon>Pucciniales</taxon>
        <taxon>Sphaerophragmiaceae</taxon>
        <taxon>Austropuccinia</taxon>
    </lineage>
</organism>
<sequence>MPPTQLTILTLAECPPNTAYHPYACVVPSRHAPNTTYPYAWLVPSQHASDTACHPYALRLCSALPTLLTILTLAECPPDMLLTPLILTLPYYIHSVRWLVGVHNERNCRNMLSGLLCQQDLRGNWSVYSQCCG</sequence>
<evidence type="ECO:0000313" key="2">
    <source>
        <dbReference type="Proteomes" id="UP000765509"/>
    </source>
</evidence>
<name>A0A9Q3IJD0_9BASI</name>
<gene>
    <name evidence="1" type="ORF">O181_085036</name>
</gene>
<reference evidence="1" key="1">
    <citation type="submission" date="2021-03" db="EMBL/GenBank/DDBJ databases">
        <title>Draft genome sequence of rust myrtle Austropuccinia psidii MF-1, a brazilian biotype.</title>
        <authorList>
            <person name="Quecine M.C."/>
            <person name="Pachon D.M.R."/>
            <person name="Bonatelli M.L."/>
            <person name="Correr F.H."/>
            <person name="Franceschini L.M."/>
            <person name="Leite T.F."/>
            <person name="Margarido G.R.A."/>
            <person name="Almeida C.A."/>
            <person name="Ferrarezi J.A."/>
            <person name="Labate C.A."/>
        </authorList>
    </citation>
    <scope>NUCLEOTIDE SEQUENCE</scope>
    <source>
        <strain evidence="1">MF-1</strain>
    </source>
</reference>
<protein>
    <submittedName>
        <fullName evidence="1">Uncharacterized protein</fullName>
    </submittedName>
</protein>
<evidence type="ECO:0000313" key="1">
    <source>
        <dbReference type="EMBL" id="MBW0545321.1"/>
    </source>
</evidence>
<dbReference type="EMBL" id="AVOT02050204">
    <property type="protein sequence ID" value="MBW0545321.1"/>
    <property type="molecule type" value="Genomic_DNA"/>
</dbReference>
<keyword evidence="2" id="KW-1185">Reference proteome</keyword>
<proteinExistence type="predicted"/>
<dbReference type="Proteomes" id="UP000765509">
    <property type="component" value="Unassembled WGS sequence"/>
</dbReference>
<accession>A0A9Q3IJD0</accession>